<gene>
    <name evidence="1" type="ORF">PQ477_08645</name>
</gene>
<dbReference type="EMBL" id="CP117834">
    <property type="protein sequence ID" value="WDF05494.1"/>
    <property type="molecule type" value="Genomic_DNA"/>
</dbReference>
<dbReference type="RefSeq" id="WP_274273360.1">
    <property type="nucleotide sequence ID" value="NZ_CP117834.1"/>
</dbReference>
<name>A0ABY7W9D2_9BACI</name>
<dbReference type="Proteomes" id="UP001215143">
    <property type="component" value="Chromosome"/>
</dbReference>
<protein>
    <submittedName>
        <fullName evidence="1">Uncharacterized protein</fullName>
    </submittedName>
</protein>
<keyword evidence="2" id="KW-1185">Reference proteome</keyword>
<evidence type="ECO:0000313" key="1">
    <source>
        <dbReference type="EMBL" id="WDF05494.1"/>
    </source>
</evidence>
<reference evidence="1 2" key="1">
    <citation type="submission" date="2023-02" db="EMBL/GenBank/DDBJ databases">
        <authorList>
            <person name="Liu G."/>
        </authorList>
    </citation>
    <scope>NUCLEOTIDE SEQUENCE [LARGE SCALE GENOMIC DNA]</scope>
    <source>
        <strain evidence="1 2">DSM 23008</strain>
    </source>
</reference>
<accession>A0ABY7W9D2</accession>
<organism evidence="1 2">
    <name type="scientific">Shouchella hunanensis</name>
    <dbReference type="NCBI Taxonomy" id="766894"/>
    <lineage>
        <taxon>Bacteria</taxon>
        <taxon>Bacillati</taxon>
        <taxon>Bacillota</taxon>
        <taxon>Bacilli</taxon>
        <taxon>Bacillales</taxon>
        <taxon>Bacillaceae</taxon>
        <taxon>Shouchella</taxon>
    </lineage>
</organism>
<evidence type="ECO:0000313" key="2">
    <source>
        <dbReference type="Proteomes" id="UP001215143"/>
    </source>
</evidence>
<proteinExistence type="predicted"/>
<sequence>MSNQDKVEIHEILDMFNEAVGYEGLDNTGKITKNRDDVITRYVFYNWVDEYNKTHTRPFKSQKVDQRTNVWFRSDIEKLIKTPKVQEKLERAYLKETTDLYGENGLYGLPNRRVSKKYKEKMDERNNEGFVQAIKSRMEQLIDEIIEHHFSLFFNGNKISSKNYINKNEIIKDFIDMIKVEEEAFKLEDNFYGIPEYDRVGNIIAVHHKGQRETTEYFLRNSKKTKMSN</sequence>